<protein>
    <submittedName>
        <fullName evidence="1">Uncharacterized protein</fullName>
    </submittedName>
</protein>
<evidence type="ECO:0000313" key="2">
    <source>
        <dbReference type="Proteomes" id="UP000186922"/>
    </source>
</evidence>
<evidence type="ECO:0000313" key="1">
    <source>
        <dbReference type="EMBL" id="GAU94873.1"/>
    </source>
</evidence>
<accession>A0A1D1V7R9</accession>
<dbReference type="EMBL" id="BDGG01000003">
    <property type="protein sequence ID" value="GAU94873.1"/>
    <property type="molecule type" value="Genomic_DNA"/>
</dbReference>
<organism evidence="1 2">
    <name type="scientific">Ramazzottius varieornatus</name>
    <name type="common">Water bear</name>
    <name type="synonym">Tardigrade</name>
    <dbReference type="NCBI Taxonomy" id="947166"/>
    <lineage>
        <taxon>Eukaryota</taxon>
        <taxon>Metazoa</taxon>
        <taxon>Ecdysozoa</taxon>
        <taxon>Tardigrada</taxon>
        <taxon>Eutardigrada</taxon>
        <taxon>Parachela</taxon>
        <taxon>Hypsibioidea</taxon>
        <taxon>Ramazzottiidae</taxon>
        <taxon>Ramazzottius</taxon>
    </lineage>
</organism>
<name>A0A1D1V7R9_RAMVA</name>
<proteinExistence type="predicted"/>
<sequence length="173" mass="19793">MRAVLCLSDRRHLPKRKKKMKMGRSLILDGNGITMEDSYDNIYDEDLRRLIMADQEAAEGIVDVATDVGQQVARRGKRVRKWNAEQEDGEYEAFQQHHQCNKKCAQLTKDQYINRLHSLFDLSRSECYAVLIGFLVKAFPRDKSEDDFRQAKYSANSPTVSNSAVAVSSTLTM</sequence>
<keyword evidence="2" id="KW-1185">Reference proteome</keyword>
<dbReference type="AlphaFoldDB" id="A0A1D1V7R9"/>
<gene>
    <name evidence="1" type="primary">RvY_06578</name>
    <name evidence="1" type="synonym">RvY_06578.1</name>
    <name evidence="1" type="ORF">RvY_06578-1</name>
</gene>
<reference evidence="1 2" key="1">
    <citation type="journal article" date="2016" name="Nat. Commun.">
        <title>Extremotolerant tardigrade genome and improved radiotolerance of human cultured cells by tardigrade-unique protein.</title>
        <authorList>
            <person name="Hashimoto T."/>
            <person name="Horikawa D.D."/>
            <person name="Saito Y."/>
            <person name="Kuwahara H."/>
            <person name="Kozuka-Hata H."/>
            <person name="Shin-I T."/>
            <person name="Minakuchi Y."/>
            <person name="Ohishi K."/>
            <person name="Motoyama A."/>
            <person name="Aizu T."/>
            <person name="Enomoto A."/>
            <person name="Kondo K."/>
            <person name="Tanaka S."/>
            <person name="Hara Y."/>
            <person name="Koshikawa S."/>
            <person name="Sagara H."/>
            <person name="Miura T."/>
            <person name="Yokobori S."/>
            <person name="Miyagawa K."/>
            <person name="Suzuki Y."/>
            <person name="Kubo T."/>
            <person name="Oyama M."/>
            <person name="Kohara Y."/>
            <person name="Fujiyama A."/>
            <person name="Arakawa K."/>
            <person name="Katayama T."/>
            <person name="Toyoda A."/>
            <person name="Kunieda T."/>
        </authorList>
    </citation>
    <scope>NUCLEOTIDE SEQUENCE [LARGE SCALE GENOMIC DNA]</scope>
    <source>
        <strain evidence="1 2">YOKOZUNA-1</strain>
    </source>
</reference>
<dbReference type="Proteomes" id="UP000186922">
    <property type="component" value="Unassembled WGS sequence"/>
</dbReference>
<comment type="caution">
    <text evidence="1">The sequence shown here is derived from an EMBL/GenBank/DDBJ whole genome shotgun (WGS) entry which is preliminary data.</text>
</comment>